<protein>
    <submittedName>
        <fullName evidence="2">Sulfide:quinone reductase</fullName>
    </submittedName>
</protein>
<keyword evidence="3" id="KW-1185">Reference proteome</keyword>
<dbReference type="RefSeq" id="WP_281843488.1">
    <property type="nucleotide sequence ID" value="NZ_BROH01000012.1"/>
</dbReference>
<evidence type="ECO:0000313" key="2">
    <source>
        <dbReference type="EMBL" id="GKY89465.1"/>
    </source>
</evidence>
<accession>A0ABQ5LWV4</accession>
<feature type="domain" description="FAD/NAD(P)-binding" evidence="1">
    <location>
        <begin position="3"/>
        <end position="120"/>
    </location>
</feature>
<dbReference type="Proteomes" id="UP001144205">
    <property type="component" value="Unassembled WGS sequence"/>
</dbReference>
<evidence type="ECO:0000259" key="1">
    <source>
        <dbReference type="Pfam" id="PF07992"/>
    </source>
</evidence>
<dbReference type="SUPFAM" id="SSF51905">
    <property type="entry name" value="FAD/NAD(P)-binding domain"/>
    <property type="match status" value="2"/>
</dbReference>
<dbReference type="InterPro" id="IPR052541">
    <property type="entry name" value="SQRD"/>
</dbReference>
<dbReference type="InterPro" id="IPR023753">
    <property type="entry name" value="FAD/NAD-binding_dom"/>
</dbReference>
<dbReference type="Pfam" id="PF07992">
    <property type="entry name" value="Pyr_redox_2"/>
    <property type="match status" value="1"/>
</dbReference>
<reference evidence="2" key="1">
    <citation type="journal article" date="2023" name="Int. J. Syst. Evol. Microbiol.">
        <title>Sinisalibacter aestuarii sp. nov., isolated from estuarine sediment of the Arakawa River.</title>
        <authorList>
            <person name="Arafat S.T."/>
            <person name="Hirano S."/>
            <person name="Sato A."/>
            <person name="Takeuchi K."/>
            <person name="Yasuda T."/>
            <person name="Terahara T."/>
            <person name="Hamada M."/>
            <person name="Kobayashi T."/>
        </authorList>
    </citation>
    <scope>NUCLEOTIDE SEQUENCE</scope>
    <source>
        <strain evidence="2">B-399</strain>
    </source>
</reference>
<sequence>MKHIMILGSGFGALTAVREIRKARLDAKITIVAPHKHLTYLPSLIWMPSGIRSAADIDVDLTRFFARERVDWHPGRVATLRDGGRTVETEAGEVLSNDYLIIATGGRYLKKLPGLAENAIIPCEGAAMGQLIHDRLRDMRGGTIALGFGTNPKEPQAVRGGPMFEFLFGIDTMLRRQGRRDAFKLVFFNGAERPGQRLGEKAVDGLLTEMTNRDINVRIGSKPLRIEPDKVVTEREEIATDLVLFMPGLTGPFWLDNTELPRSEGGFVQADAKCRVVGEAWQGTYVVGDTGSYPGPDWLAKQAHQADLQAEAAVANIADEMAGRAPGHAFKAELVCIVDSVDKGILVFRDMKRSISLPKMRLAHWAKRFFERHYLRAYRR</sequence>
<proteinExistence type="predicted"/>
<dbReference type="PANTHER" id="PTHR43755:SF1">
    <property type="entry name" value="FAD-DEPENDENT PYRIDINE NUCLEOTIDE-DISULPHIDE OXIDOREDUCTASE"/>
    <property type="match status" value="1"/>
</dbReference>
<organism evidence="2 3">
    <name type="scientific">Sinisalibacter aestuarii</name>
    <dbReference type="NCBI Taxonomy" id="2949426"/>
    <lineage>
        <taxon>Bacteria</taxon>
        <taxon>Pseudomonadati</taxon>
        <taxon>Pseudomonadota</taxon>
        <taxon>Alphaproteobacteria</taxon>
        <taxon>Rhodobacterales</taxon>
        <taxon>Roseobacteraceae</taxon>
        <taxon>Sinisalibacter</taxon>
    </lineage>
</organism>
<comment type="caution">
    <text evidence="2">The sequence shown here is derived from an EMBL/GenBank/DDBJ whole genome shotgun (WGS) entry which is preliminary data.</text>
</comment>
<dbReference type="EMBL" id="BROH01000012">
    <property type="protein sequence ID" value="GKY89465.1"/>
    <property type="molecule type" value="Genomic_DNA"/>
</dbReference>
<dbReference type="PANTHER" id="PTHR43755">
    <property type="match status" value="1"/>
</dbReference>
<dbReference type="Gene3D" id="3.50.50.100">
    <property type="match status" value="1"/>
</dbReference>
<gene>
    <name evidence="2" type="ORF">STA1M1_33340</name>
</gene>
<dbReference type="InterPro" id="IPR036188">
    <property type="entry name" value="FAD/NAD-bd_sf"/>
</dbReference>
<evidence type="ECO:0000313" key="3">
    <source>
        <dbReference type="Proteomes" id="UP001144205"/>
    </source>
</evidence>
<name>A0ABQ5LWV4_9RHOB</name>